<accession>A0AA88X437</accession>
<reference evidence="1" key="1">
    <citation type="submission" date="2022-12" db="EMBL/GenBank/DDBJ databases">
        <title>Draft genome assemblies for two species of Escallonia (Escalloniales).</title>
        <authorList>
            <person name="Chanderbali A."/>
            <person name="Dervinis C."/>
            <person name="Anghel I."/>
            <person name="Soltis D."/>
            <person name="Soltis P."/>
            <person name="Zapata F."/>
        </authorList>
    </citation>
    <scope>NUCLEOTIDE SEQUENCE</scope>
    <source>
        <strain evidence="1">UCBG64.0493</strain>
        <tissue evidence="1">Leaf</tissue>
    </source>
</reference>
<dbReference type="Pfam" id="PF14223">
    <property type="entry name" value="Retrotran_gag_2"/>
    <property type="match status" value="1"/>
</dbReference>
<comment type="caution">
    <text evidence="1">The sequence shown here is derived from an EMBL/GenBank/DDBJ whole genome shotgun (WGS) entry which is preliminary data.</text>
</comment>
<evidence type="ECO:0000313" key="1">
    <source>
        <dbReference type="EMBL" id="KAK3039236.1"/>
    </source>
</evidence>
<dbReference type="PANTHER" id="PTHR47481:SF36">
    <property type="entry name" value="CCHC-TYPE DOMAIN-CONTAINING PROTEIN"/>
    <property type="match status" value="1"/>
</dbReference>
<evidence type="ECO:0000313" key="2">
    <source>
        <dbReference type="Proteomes" id="UP001188597"/>
    </source>
</evidence>
<organism evidence="1 2">
    <name type="scientific">Escallonia herrerae</name>
    <dbReference type="NCBI Taxonomy" id="1293975"/>
    <lineage>
        <taxon>Eukaryota</taxon>
        <taxon>Viridiplantae</taxon>
        <taxon>Streptophyta</taxon>
        <taxon>Embryophyta</taxon>
        <taxon>Tracheophyta</taxon>
        <taxon>Spermatophyta</taxon>
        <taxon>Magnoliopsida</taxon>
        <taxon>eudicotyledons</taxon>
        <taxon>Gunneridae</taxon>
        <taxon>Pentapetalae</taxon>
        <taxon>asterids</taxon>
        <taxon>campanulids</taxon>
        <taxon>Escalloniales</taxon>
        <taxon>Escalloniaceae</taxon>
        <taxon>Escallonia</taxon>
    </lineage>
</organism>
<protein>
    <recommendedName>
        <fullName evidence="3">DUF4219 domain-containing protein</fullName>
    </recommendedName>
</protein>
<sequence>MAATGAVADMVCRIQLLALSLEYATGECRHRGGSGSTQYGVEKLVGTNYKYWRMCMEAYLQGQDLWVLVSGADSEVPDDIPENAEARQKWKIKCGKALFALRTSVSKEYIDHVRDVDSPRKVWETLERLFTKKNTARLQLLENDLATLTQ</sequence>
<evidence type="ECO:0008006" key="3">
    <source>
        <dbReference type="Google" id="ProtNLM"/>
    </source>
</evidence>
<name>A0AA88X437_9ASTE</name>
<dbReference type="PANTHER" id="PTHR47481">
    <property type="match status" value="1"/>
</dbReference>
<keyword evidence="2" id="KW-1185">Reference proteome</keyword>
<dbReference type="EMBL" id="JAVXUP010000080">
    <property type="protein sequence ID" value="KAK3039236.1"/>
    <property type="molecule type" value="Genomic_DNA"/>
</dbReference>
<dbReference type="AlphaFoldDB" id="A0AA88X437"/>
<gene>
    <name evidence="1" type="ORF">RJ639_027940</name>
</gene>
<proteinExistence type="predicted"/>
<dbReference type="Proteomes" id="UP001188597">
    <property type="component" value="Unassembled WGS sequence"/>
</dbReference>